<feature type="domain" description="MEKHLA" evidence="1">
    <location>
        <begin position="3"/>
        <end position="143"/>
    </location>
</feature>
<dbReference type="EMBL" id="JBHSNC010000036">
    <property type="protein sequence ID" value="MFC5530053.1"/>
    <property type="molecule type" value="Genomic_DNA"/>
</dbReference>
<accession>A0ABW0QYQ9</accession>
<dbReference type="Proteomes" id="UP001596108">
    <property type="component" value="Unassembled WGS sequence"/>
</dbReference>
<gene>
    <name evidence="2" type="ORF">ACFPQ4_11505</name>
</gene>
<sequence length="144" mass="16495">MEEHGRLLLESYARVVGKSLLEYDPEKQSAIEALFHAPFVLLSHGTEADPILNFGNRQALTLWEMDWQSFTSMPSRLTAEPMERSERDKLLADAKRQGYADDIRGIRIASSGKRFEIVALLWNLVDEEGTYNGQAAMFKEWQFV</sequence>
<protein>
    <submittedName>
        <fullName evidence="2">MEKHLA domain-containing protein</fullName>
    </submittedName>
</protein>
<organism evidence="2 3">
    <name type="scientific">Cohnella yongneupensis</name>
    <dbReference type="NCBI Taxonomy" id="425006"/>
    <lineage>
        <taxon>Bacteria</taxon>
        <taxon>Bacillati</taxon>
        <taxon>Bacillota</taxon>
        <taxon>Bacilli</taxon>
        <taxon>Bacillales</taxon>
        <taxon>Paenibacillaceae</taxon>
        <taxon>Cohnella</taxon>
    </lineage>
</organism>
<evidence type="ECO:0000313" key="2">
    <source>
        <dbReference type="EMBL" id="MFC5530053.1"/>
    </source>
</evidence>
<evidence type="ECO:0000313" key="3">
    <source>
        <dbReference type="Proteomes" id="UP001596108"/>
    </source>
</evidence>
<dbReference type="Pfam" id="PF08670">
    <property type="entry name" value="MEKHLA"/>
    <property type="match status" value="1"/>
</dbReference>
<name>A0ABW0QYQ9_9BACL</name>
<comment type="caution">
    <text evidence="2">The sequence shown here is derived from an EMBL/GenBank/DDBJ whole genome shotgun (WGS) entry which is preliminary data.</text>
</comment>
<dbReference type="InterPro" id="IPR013978">
    <property type="entry name" value="MEKHLA"/>
</dbReference>
<reference evidence="3" key="1">
    <citation type="journal article" date="2019" name="Int. J. Syst. Evol. Microbiol.">
        <title>The Global Catalogue of Microorganisms (GCM) 10K type strain sequencing project: providing services to taxonomists for standard genome sequencing and annotation.</title>
        <authorList>
            <consortium name="The Broad Institute Genomics Platform"/>
            <consortium name="The Broad Institute Genome Sequencing Center for Infectious Disease"/>
            <person name="Wu L."/>
            <person name="Ma J."/>
        </authorList>
    </citation>
    <scope>NUCLEOTIDE SEQUENCE [LARGE SCALE GENOMIC DNA]</scope>
    <source>
        <strain evidence="3">CGMCC 1.18578</strain>
    </source>
</reference>
<evidence type="ECO:0000259" key="1">
    <source>
        <dbReference type="Pfam" id="PF08670"/>
    </source>
</evidence>
<keyword evidence="3" id="KW-1185">Reference proteome</keyword>
<proteinExistence type="predicted"/>
<dbReference type="RefSeq" id="WP_378111990.1">
    <property type="nucleotide sequence ID" value="NZ_JBHSNC010000036.1"/>
</dbReference>